<name>A0ABU6P1N9_9BACI</name>
<reference evidence="2 3" key="1">
    <citation type="submission" date="2023-03" db="EMBL/GenBank/DDBJ databases">
        <title>Bacillus Genome Sequencing.</title>
        <authorList>
            <person name="Dunlap C."/>
        </authorList>
    </citation>
    <scope>NUCLEOTIDE SEQUENCE [LARGE SCALE GENOMIC DNA]</scope>
    <source>
        <strain evidence="2 3">NRS-1717</strain>
    </source>
</reference>
<comment type="caution">
    <text evidence="2">The sequence shown here is derived from an EMBL/GenBank/DDBJ whole genome shotgun (WGS) entry which is preliminary data.</text>
</comment>
<dbReference type="Proteomes" id="UP001342826">
    <property type="component" value="Unassembled WGS sequence"/>
</dbReference>
<dbReference type="CDD" id="cd00077">
    <property type="entry name" value="HDc"/>
    <property type="match status" value="1"/>
</dbReference>
<proteinExistence type="predicted"/>
<dbReference type="SUPFAM" id="SSF109604">
    <property type="entry name" value="HD-domain/PDEase-like"/>
    <property type="match status" value="1"/>
</dbReference>
<evidence type="ECO:0000313" key="2">
    <source>
        <dbReference type="EMBL" id="MED4403279.1"/>
    </source>
</evidence>
<gene>
    <name evidence="2" type="ORF">P9271_18380</name>
</gene>
<accession>A0ABU6P1N9</accession>
<dbReference type="SMART" id="SM00471">
    <property type="entry name" value="HDc"/>
    <property type="match status" value="1"/>
</dbReference>
<dbReference type="EMBL" id="JARTFS010000016">
    <property type="protein sequence ID" value="MED4403279.1"/>
    <property type="molecule type" value="Genomic_DNA"/>
</dbReference>
<dbReference type="Gene3D" id="1.10.3210.10">
    <property type="entry name" value="Hypothetical protein af1432"/>
    <property type="match status" value="1"/>
</dbReference>
<evidence type="ECO:0000313" key="3">
    <source>
        <dbReference type="Proteomes" id="UP001342826"/>
    </source>
</evidence>
<dbReference type="InterPro" id="IPR037522">
    <property type="entry name" value="HD_GYP_dom"/>
</dbReference>
<keyword evidence="3" id="KW-1185">Reference proteome</keyword>
<dbReference type="GO" id="GO:0016787">
    <property type="term" value="F:hydrolase activity"/>
    <property type="evidence" value="ECO:0007669"/>
    <property type="project" value="UniProtKB-KW"/>
</dbReference>
<dbReference type="PROSITE" id="PS51832">
    <property type="entry name" value="HD_GYP"/>
    <property type="match status" value="1"/>
</dbReference>
<protein>
    <submittedName>
        <fullName evidence="2">HD-GYP domain-containing protein</fullName>
        <ecNumber evidence="2">3.1.4.-</ecNumber>
    </submittedName>
</protein>
<sequence length="365" mass="41796">MKVDVSQLNEGSILMEDVVLSTKRPLAHKKTIINLQHIEAFKAFLIDSVEVEPTVMDVDIVSSKDAIEEKENSNSKINENIQQEINDFYSLYVKAVNSYKQLYIAWQSGMTIEISKIRDLVLPLVKALLNNKEEILKISHYTKTEEYYFYHPISVSLLSAYLADSLNMSEGEINQISITGLLADCGMSKIDQSILKKNNPLTEQDFREMKQHPAHSYNMIKNIPSLKEAVKIGVLQHHERIDGSGYPMSLSGSKLHLYGKIVAIADTFQAMVCDRPYRRKQSPFKVLEQMIEDDFGKFDIMVLDELKKIIAKLSVGTKVRLSNNQIGEIVFTEEQYPTRPMLRIINTNEFIALKEKRDLYIEELV</sequence>
<evidence type="ECO:0000259" key="1">
    <source>
        <dbReference type="PROSITE" id="PS51832"/>
    </source>
</evidence>
<dbReference type="PANTHER" id="PTHR43155:SF2">
    <property type="entry name" value="CYCLIC DI-GMP PHOSPHODIESTERASE PA4108"/>
    <property type="match status" value="1"/>
</dbReference>
<organism evidence="2 3">
    <name type="scientific">Metabacillus fastidiosus</name>
    <dbReference type="NCBI Taxonomy" id="1458"/>
    <lineage>
        <taxon>Bacteria</taxon>
        <taxon>Bacillati</taxon>
        <taxon>Bacillota</taxon>
        <taxon>Bacilli</taxon>
        <taxon>Bacillales</taxon>
        <taxon>Bacillaceae</taxon>
        <taxon>Metabacillus</taxon>
    </lineage>
</organism>
<feature type="domain" description="HD-GYP" evidence="1">
    <location>
        <begin position="127"/>
        <end position="322"/>
    </location>
</feature>
<dbReference type="Pfam" id="PF13487">
    <property type="entry name" value="HD_5"/>
    <property type="match status" value="1"/>
</dbReference>
<dbReference type="RefSeq" id="WP_328015718.1">
    <property type="nucleotide sequence ID" value="NZ_JARTFS010000016.1"/>
</dbReference>
<keyword evidence="2" id="KW-0378">Hydrolase</keyword>
<dbReference type="EC" id="3.1.4.-" evidence="2"/>
<dbReference type="InterPro" id="IPR003607">
    <property type="entry name" value="HD/PDEase_dom"/>
</dbReference>
<dbReference type="PANTHER" id="PTHR43155">
    <property type="entry name" value="CYCLIC DI-GMP PHOSPHODIESTERASE PA4108-RELATED"/>
    <property type="match status" value="1"/>
</dbReference>